<reference evidence="1" key="2">
    <citation type="submission" date="2023-01" db="EMBL/GenBank/DDBJ databases">
        <authorList>
            <person name="Sun Q."/>
            <person name="Evtushenko L."/>
        </authorList>
    </citation>
    <scope>NUCLEOTIDE SEQUENCE</scope>
    <source>
        <strain evidence="1">VKM B-2935</strain>
    </source>
</reference>
<proteinExistence type="predicted"/>
<name>A0A9W6K567_9PSED</name>
<dbReference type="RefSeq" id="WP_271194676.1">
    <property type="nucleotide sequence ID" value="NZ_BSFN01000003.1"/>
</dbReference>
<reference evidence="1" key="1">
    <citation type="journal article" date="2014" name="Int. J. Syst. Evol. Microbiol.">
        <title>Complete genome sequence of Corynebacterium casei LMG S-19264T (=DSM 44701T), isolated from a smear-ripened cheese.</title>
        <authorList>
            <consortium name="US DOE Joint Genome Institute (JGI-PGF)"/>
            <person name="Walter F."/>
            <person name="Albersmeier A."/>
            <person name="Kalinowski J."/>
            <person name="Ruckert C."/>
        </authorList>
    </citation>
    <scope>NUCLEOTIDE SEQUENCE</scope>
    <source>
        <strain evidence="1">VKM B-2935</strain>
    </source>
</reference>
<comment type="caution">
    <text evidence="1">The sequence shown here is derived from an EMBL/GenBank/DDBJ whole genome shotgun (WGS) entry which is preliminary data.</text>
</comment>
<dbReference type="EMBL" id="BSFN01000003">
    <property type="protein sequence ID" value="GLK88461.1"/>
    <property type="molecule type" value="Genomic_DNA"/>
</dbReference>
<evidence type="ECO:0000313" key="1">
    <source>
        <dbReference type="EMBL" id="GLK88461.1"/>
    </source>
</evidence>
<organism evidence="1 2">
    <name type="scientific">Pseudomonas turukhanskensis</name>
    <dbReference type="NCBI Taxonomy" id="1806536"/>
    <lineage>
        <taxon>Bacteria</taxon>
        <taxon>Pseudomonadati</taxon>
        <taxon>Pseudomonadota</taxon>
        <taxon>Gammaproteobacteria</taxon>
        <taxon>Pseudomonadales</taxon>
        <taxon>Pseudomonadaceae</taxon>
        <taxon>Pseudomonas</taxon>
    </lineage>
</organism>
<dbReference type="AlphaFoldDB" id="A0A9W6K567"/>
<gene>
    <name evidence="1" type="ORF">GCM10017655_15230</name>
</gene>
<accession>A0A9W6K567</accession>
<evidence type="ECO:0000313" key="2">
    <source>
        <dbReference type="Proteomes" id="UP001143328"/>
    </source>
</evidence>
<sequence length="132" mass="14011">MARIGEDPSITAAVEAILATLAEVADALTPVIGEHGVAALYQRSVFLCASRYPHLSDLPGKTTNLAIGLDLAPLRSALLLHDCDAIRSCGSDLLKTLYQLLTSLIGASLSERLLRCAWENSLCGLPPQDTLI</sequence>
<dbReference type="Proteomes" id="UP001143328">
    <property type="component" value="Unassembled WGS sequence"/>
</dbReference>
<keyword evidence="2" id="KW-1185">Reference proteome</keyword>
<protein>
    <submittedName>
        <fullName evidence="1">Uncharacterized protein</fullName>
    </submittedName>
</protein>